<accession>A0ABP5QA49</accession>
<dbReference type="Proteomes" id="UP001501474">
    <property type="component" value="Unassembled WGS sequence"/>
</dbReference>
<name>A0ABP5QA49_9ACTN</name>
<evidence type="ECO:0000256" key="1">
    <source>
        <dbReference type="SAM" id="SignalP"/>
    </source>
</evidence>
<proteinExistence type="predicted"/>
<protein>
    <submittedName>
        <fullName evidence="2">Uncharacterized protein</fullName>
    </submittedName>
</protein>
<reference evidence="3" key="1">
    <citation type="journal article" date="2019" name="Int. J. Syst. Evol. Microbiol.">
        <title>The Global Catalogue of Microorganisms (GCM) 10K type strain sequencing project: providing services to taxonomists for standard genome sequencing and annotation.</title>
        <authorList>
            <consortium name="The Broad Institute Genomics Platform"/>
            <consortium name="The Broad Institute Genome Sequencing Center for Infectious Disease"/>
            <person name="Wu L."/>
            <person name="Ma J."/>
        </authorList>
    </citation>
    <scope>NUCLEOTIDE SEQUENCE [LARGE SCALE GENOMIC DNA]</scope>
    <source>
        <strain evidence="3">JCM 3053</strain>
    </source>
</reference>
<evidence type="ECO:0000313" key="3">
    <source>
        <dbReference type="Proteomes" id="UP001501474"/>
    </source>
</evidence>
<feature type="signal peptide" evidence="1">
    <location>
        <begin position="1"/>
        <end position="28"/>
    </location>
</feature>
<evidence type="ECO:0000313" key="2">
    <source>
        <dbReference type="EMBL" id="GAA2229994.1"/>
    </source>
</evidence>
<feature type="chain" id="PRO_5046767106" evidence="1">
    <location>
        <begin position="29"/>
        <end position="97"/>
    </location>
</feature>
<organism evidence="2 3">
    <name type="scientific">Streptomyces indiaensis</name>
    <dbReference type="NCBI Taxonomy" id="284033"/>
    <lineage>
        <taxon>Bacteria</taxon>
        <taxon>Bacillati</taxon>
        <taxon>Actinomycetota</taxon>
        <taxon>Actinomycetes</taxon>
        <taxon>Kitasatosporales</taxon>
        <taxon>Streptomycetaceae</taxon>
        <taxon>Streptomyces</taxon>
    </lineage>
</organism>
<keyword evidence="3" id="KW-1185">Reference proteome</keyword>
<dbReference type="EMBL" id="BAAART010000055">
    <property type="protein sequence ID" value="GAA2229994.1"/>
    <property type="molecule type" value="Genomic_DNA"/>
</dbReference>
<comment type="caution">
    <text evidence="2">The sequence shown here is derived from an EMBL/GenBank/DDBJ whole genome shotgun (WGS) entry which is preliminary data.</text>
</comment>
<keyword evidence="1" id="KW-0732">Signal</keyword>
<sequence length="97" mass="9855">MAGTIGKLATFAAAATAVVTFAESPAIAADTAYNARTVWLDGTPKATDADASSASWRTWSQALCGPSPGRATVPIVDTGSRSREVNATCIATPHGVF</sequence>
<gene>
    <name evidence="2" type="ORF">GCM10010104_23880</name>
</gene>